<dbReference type="OrthoDB" id="411029at2759"/>
<keyword evidence="2" id="KW-1185">Reference proteome</keyword>
<gene>
    <name evidence="1" type="ORF">IV203_030364</name>
</gene>
<evidence type="ECO:0000313" key="2">
    <source>
        <dbReference type="Proteomes" id="UP000693970"/>
    </source>
</evidence>
<dbReference type="Proteomes" id="UP000693970">
    <property type="component" value="Unassembled WGS sequence"/>
</dbReference>
<reference evidence="1" key="2">
    <citation type="submission" date="2021-04" db="EMBL/GenBank/DDBJ databases">
        <authorList>
            <person name="Podell S."/>
        </authorList>
    </citation>
    <scope>NUCLEOTIDE SEQUENCE</scope>
    <source>
        <strain evidence="1">Hildebrandi</strain>
    </source>
</reference>
<dbReference type="AlphaFoldDB" id="A0A9K3Q1P5"/>
<comment type="caution">
    <text evidence="1">The sequence shown here is derived from an EMBL/GenBank/DDBJ whole genome shotgun (WGS) entry which is preliminary data.</text>
</comment>
<accession>A0A9K3Q1P5</accession>
<name>A0A9K3Q1P5_9STRA</name>
<organism evidence="1 2">
    <name type="scientific">Nitzschia inconspicua</name>
    <dbReference type="NCBI Taxonomy" id="303405"/>
    <lineage>
        <taxon>Eukaryota</taxon>
        <taxon>Sar</taxon>
        <taxon>Stramenopiles</taxon>
        <taxon>Ochrophyta</taxon>
        <taxon>Bacillariophyta</taxon>
        <taxon>Bacillariophyceae</taxon>
        <taxon>Bacillariophycidae</taxon>
        <taxon>Bacillariales</taxon>
        <taxon>Bacillariaceae</taxon>
        <taxon>Nitzschia</taxon>
    </lineage>
</organism>
<reference evidence="1" key="1">
    <citation type="journal article" date="2021" name="Sci. Rep.">
        <title>Diploid genomic architecture of Nitzschia inconspicua, an elite biomass production diatom.</title>
        <authorList>
            <person name="Oliver A."/>
            <person name="Podell S."/>
            <person name="Pinowska A."/>
            <person name="Traller J.C."/>
            <person name="Smith S.R."/>
            <person name="McClure R."/>
            <person name="Beliaev A."/>
            <person name="Bohutskyi P."/>
            <person name="Hill E.A."/>
            <person name="Rabines A."/>
            <person name="Zheng H."/>
            <person name="Allen L.Z."/>
            <person name="Kuo A."/>
            <person name="Grigoriev I.V."/>
            <person name="Allen A.E."/>
            <person name="Hazlebeck D."/>
            <person name="Allen E.E."/>
        </authorList>
    </citation>
    <scope>NUCLEOTIDE SEQUENCE</scope>
    <source>
        <strain evidence="1">Hildebrandi</strain>
    </source>
</reference>
<protein>
    <submittedName>
        <fullName evidence="1">Uncharacterized protein</fullName>
    </submittedName>
</protein>
<dbReference type="EMBL" id="JAGRRH010000007">
    <property type="protein sequence ID" value="KAG7367693.1"/>
    <property type="molecule type" value="Genomic_DNA"/>
</dbReference>
<proteinExistence type="predicted"/>
<evidence type="ECO:0000313" key="1">
    <source>
        <dbReference type="EMBL" id="KAG7367693.1"/>
    </source>
</evidence>
<sequence>MSSSSTSFPFMSGLYLAISMISVIYNMNHWYSPISISEENVPMEQRNKRDHNNNDNNNKLPTLYLPSTMETYLLEHSPQLGFHHVTARQADSTQQNIGCQMWKNSTLTDIYDDLQVFRKELKEYETLLSKFLAKQSIPDVRREMKKFGNETIADICQSLNLHPDGLPGIFTKSSSLSQLPHGGGYIEPLLPPLRHPEFCFNRRQLMNLGYLIHDFAALCQHHIHADSRTVFIDVGASLDFHASQQSPAMYIVKTFQQAGIPFDHIYGYEITPKQPNDVYERIPTSLKHSYHWYNVGVNASMESEYNPLLTVLLEQFTPHDFVVVKLDIDTPSIEVPMVQLILQNKDIADRIDVLYFEHHVLLSDMAPWWKRSRKGSVVESFQLFTKLREMGIAAHYWP</sequence>